<feature type="domain" description="ABC transporter" evidence="4">
    <location>
        <begin position="5"/>
        <end position="236"/>
    </location>
</feature>
<accession>A0A328UB37</accession>
<dbReference type="SMART" id="SM00382">
    <property type="entry name" value="AAA"/>
    <property type="match status" value="1"/>
</dbReference>
<dbReference type="PANTHER" id="PTHR42788">
    <property type="entry name" value="TAURINE IMPORT ATP-BINDING PROTEIN-RELATED"/>
    <property type="match status" value="1"/>
</dbReference>
<reference evidence="5 6" key="1">
    <citation type="submission" date="2018-06" db="EMBL/GenBank/DDBJ databases">
        <title>Paenibacillus montanisoli sp. nov., isolated from mountain area soil.</title>
        <authorList>
            <person name="Wu M."/>
        </authorList>
    </citation>
    <scope>NUCLEOTIDE SEQUENCE [LARGE SCALE GENOMIC DNA]</scope>
    <source>
        <strain evidence="5 6">RA17</strain>
    </source>
</reference>
<dbReference type="InterPro" id="IPR017871">
    <property type="entry name" value="ABC_transporter-like_CS"/>
</dbReference>
<evidence type="ECO:0000256" key="3">
    <source>
        <dbReference type="ARBA" id="ARBA00022840"/>
    </source>
</evidence>
<organism evidence="5 6">
    <name type="scientific">Paenibacillus montanisoli</name>
    <dbReference type="NCBI Taxonomy" id="2081970"/>
    <lineage>
        <taxon>Bacteria</taxon>
        <taxon>Bacillati</taxon>
        <taxon>Bacillota</taxon>
        <taxon>Bacilli</taxon>
        <taxon>Bacillales</taxon>
        <taxon>Paenibacillaceae</taxon>
        <taxon>Paenibacillus</taxon>
    </lineage>
</organism>
<evidence type="ECO:0000256" key="2">
    <source>
        <dbReference type="ARBA" id="ARBA00022741"/>
    </source>
</evidence>
<dbReference type="AlphaFoldDB" id="A0A328UB37"/>
<dbReference type="InterPro" id="IPR027417">
    <property type="entry name" value="P-loop_NTPase"/>
</dbReference>
<evidence type="ECO:0000256" key="1">
    <source>
        <dbReference type="ARBA" id="ARBA00022448"/>
    </source>
</evidence>
<evidence type="ECO:0000259" key="4">
    <source>
        <dbReference type="PROSITE" id="PS50893"/>
    </source>
</evidence>
<dbReference type="Proteomes" id="UP000249260">
    <property type="component" value="Unassembled WGS sequence"/>
</dbReference>
<dbReference type="EMBL" id="QLUW01000001">
    <property type="protein sequence ID" value="RAP77494.1"/>
    <property type="molecule type" value="Genomic_DNA"/>
</dbReference>
<dbReference type="InterPro" id="IPR003439">
    <property type="entry name" value="ABC_transporter-like_ATP-bd"/>
</dbReference>
<keyword evidence="1" id="KW-0813">Transport</keyword>
<evidence type="ECO:0000313" key="5">
    <source>
        <dbReference type="EMBL" id="RAP77494.1"/>
    </source>
</evidence>
<comment type="caution">
    <text evidence="5">The sequence shown here is derived from an EMBL/GenBank/DDBJ whole genome shotgun (WGS) entry which is preliminary data.</text>
</comment>
<name>A0A328UB37_9BACL</name>
<dbReference type="CDD" id="cd03293">
    <property type="entry name" value="ABC_NrtD_SsuB_transporters"/>
    <property type="match status" value="1"/>
</dbReference>
<proteinExistence type="predicted"/>
<protein>
    <submittedName>
        <fullName evidence="5">Spermidine/putrescine ABC transporter ATP-binding protein</fullName>
    </submittedName>
</protein>
<dbReference type="PROSITE" id="PS00211">
    <property type="entry name" value="ABC_TRANSPORTER_1"/>
    <property type="match status" value="1"/>
</dbReference>
<keyword evidence="3 5" id="KW-0067">ATP-binding</keyword>
<dbReference type="SUPFAM" id="SSF52540">
    <property type="entry name" value="P-loop containing nucleoside triphosphate hydrolases"/>
    <property type="match status" value="1"/>
</dbReference>
<evidence type="ECO:0000313" key="6">
    <source>
        <dbReference type="Proteomes" id="UP000249260"/>
    </source>
</evidence>
<dbReference type="InterPro" id="IPR050166">
    <property type="entry name" value="ABC_transporter_ATP-bind"/>
</dbReference>
<keyword evidence="2" id="KW-0547">Nucleotide-binding</keyword>
<gene>
    <name evidence="5" type="ORF">DL346_03165</name>
</gene>
<dbReference type="RefSeq" id="WP_112880617.1">
    <property type="nucleotide sequence ID" value="NZ_QLUW01000001.1"/>
</dbReference>
<dbReference type="OrthoDB" id="18967at2"/>
<sequence length="258" mass="28495">MLPAVEASNITHVYVNENGASLALDQIALTVADGEFVSLVGPSGCGKTTLLSIIAGLIRPTGGTVRIQGQPVTGPTSKIGYMLQQDFLFPWRNIRENVTIGLEVMGKLTRETKEYALHLLDELGLGHAALKYPGELSGGMRQRAALARTLATEPDILFLDEPFSSLDFHTKLQLENLIFQTLKDRSKTSLLVTHDIAEAIAMSDRIIVLQPNPGRIGSEIIIPPYLAEALPIDAREQDGFQEWFRLVRKEFTSMEKRR</sequence>
<dbReference type="GO" id="GO:0016887">
    <property type="term" value="F:ATP hydrolysis activity"/>
    <property type="evidence" value="ECO:0007669"/>
    <property type="project" value="InterPro"/>
</dbReference>
<dbReference type="GO" id="GO:0005524">
    <property type="term" value="F:ATP binding"/>
    <property type="evidence" value="ECO:0007669"/>
    <property type="project" value="UniProtKB-KW"/>
</dbReference>
<keyword evidence="6" id="KW-1185">Reference proteome</keyword>
<dbReference type="InterPro" id="IPR003593">
    <property type="entry name" value="AAA+_ATPase"/>
</dbReference>
<dbReference type="PROSITE" id="PS50893">
    <property type="entry name" value="ABC_TRANSPORTER_2"/>
    <property type="match status" value="1"/>
</dbReference>
<dbReference type="PANTHER" id="PTHR42788:SF21">
    <property type="entry name" value="ABC TRANSPORTER ATP-BINDING PROTEIN"/>
    <property type="match status" value="1"/>
</dbReference>
<dbReference type="Pfam" id="PF00005">
    <property type="entry name" value="ABC_tran"/>
    <property type="match status" value="1"/>
</dbReference>
<dbReference type="Gene3D" id="3.40.50.300">
    <property type="entry name" value="P-loop containing nucleotide triphosphate hydrolases"/>
    <property type="match status" value="1"/>
</dbReference>